<evidence type="ECO:0000313" key="3">
    <source>
        <dbReference type="Proteomes" id="UP000015530"/>
    </source>
</evidence>
<name>T0LIV0_COLGC</name>
<feature type="transmembrane region" description="Helical" evidence="1">
    <location>
        <begin position="21"/>
        <end position="40"/>
    </location>
</feature>
<keyword evidence="1" id="KW-1133">Transmembrane helix</keyword>
<protein>
    <submittedName>
        <fullName evidence="2">Uncharacterized protein</fullName>
    </submittedName>
</protein>
<gene>
    <name evidence="2" type="ORF">CGLO_12722</name>
</gene>
<sequence length="44" mass="5802">MSRPLLFELAVMFDWISFFKCCRWLFFLFVFYWISFYYFFHRFC</sequence>
<dbReference type="EMBL" id="AMYD01002734">
    <property type="protein sequence ID" value="EQB48075.1"/>
    <property type="molecule type" value="Genomic_DNA"/>
</dbReference>
<keyword evidence="1" id="KW-0472">Membrane</keyword>
<proteinExistence type="predicted"/>
<keyword evidence="1" id="KW-0812">Transmembrane</keyword>
<accession>T0LIV0</accession>
<comment type="caution">
    <text evidence="2">The sequence shown here is derived from an EMBL/GenBank/DDBJ whole genome shotgun (WGS) entry which is preliminary data.</text>
</comment>
<dbReference type="HOGENOM" id="CLU_3224513_0_0_1"/>
<dbReference type="Proteomes" id="UP000015530">
    <property type="component" value="Unassembled WGS sequence"/>
</dbReference>
<evidence type="ECO:0000256" key="1">
    <source>
        <dbReference type="SAM" id="Phobius"/>
    </source>
</evidence>
<evidence type="ECO:0000313" key="2">
    <source>
        <dbReference type="EMBL" id="EQB48075.1"/>
    </source>
</evidence>
<organism evidence="2 3">
    <name type="scientific">Colletotrichum gloeosporioides (strain Cg-14)</name>
    <name type="common">Anthracnose fungus</name>
    <name type="synonym">Glomerella cingulata</name>
    <dbReference type="NCBI Taxonomy" id="1237896"/>
    <lineage>
        <taxon>Eukaryota</taxon>
        <taxon>Fungi</taxon>
        <taxon>Dikarya</taxon>
        <taxon>Ascomycota</taxon>
        <taxon>Pezizomycotina</taxon>
        <taxon>Sordariomycetes</taxon>
        <taxon>Hypocreomycetidae</taxon>
        <taxon>Glomerellales</taxon>
        <taxon>Glomerellaceae</taxon>
        <taxon>Colletotrichum</taxon>
        <taxon>Colletotrichum gloeosporioides species complex</taxon>
    </lineage>
</organism>
<reference evidence="3" key="1">
    <citation type="journal article" date="2013" name="Mol. Plant Microbe Interact.">
        <title>Global aspects of pacC regulation of pathogenicity genes in Colletotrichum gloeosporioides as revealed by transcriptome analysis.</title>
        <authorList>
            <person name="Alkan N."/>
            <person name="Meng X."/>
            <person name="Friedlander G."/>
            <person name="Reuveni E."/>
            <person name="Sukno S."/>
            <person name="Sherman A."/>
            <person name="Thon M."/>
            <person name="Fluhr R."/>
            <person name="Prusky D."/>
        </authorList>
    </citation>
    <scope>NUCLEOTIDE SEQUENCE [LARGE SCALE GENOMIC DNA]</scope>
    <source>
        <strain evidence="3">Cg-14</strain>
    </source>
</reference>
<dbReference type="AlphaFoldDB" id="T0LIV0"/>